<proteinExistence type="predicted"/>
<sequence length="507" mass="55336">MKINPTGQEVVERTSVIINNDFVEARLTASLPAAGRTILAKEAKRMFLQILPFVVEKSLIYDSVDTQVMKEIIECVEDQEYLRSQLASKGLVSFVGDGSVLPRSSGISNMPLISPDLVLFKAPDSLSVSFVLPNRGKVTGMGIPCGITLISGGGFNGKSTLLHTIERGIYNHIPGDGRELVVTEATATKIRAEEGRFICNADIRPFIKNLPFGKDTSQFSTEDASGSTSMAASIQESLEAGANTLLYDEDTCAINFLIRDGRMQQLVPEDCEPITPLIGCIRKMWEVKRVSSILVIGGCGDYLDVADTVIGMQEYRALDVTAKANEIAQNMPILLAKATSEYGSIPKHSLDIPAELVSYKPPKAKTKWSIELFPSDQCATASPNMPQQHSGSCSNSSDGNNNNNSRNIGKNIADSENQHSVLDISALDQLVSVSQTRCIALIIRMIAQSAGHKTINEWLTLVGNKTLDELCLDYSAVGDLERPRKIEVALAINRLRYARIWLQSKQQ</sequence>
<dbReference type="InterPro" id="IPR019195">
    <property type="entry name" value="ABC_ATPase_put"/>
</dbReference>
<evidence type="ECO:0000259" key="2">
    <source>
        <dbReference type="Pfam" id="PF09818"/>
    </source>
</evidence>
<gene>
    <name evidence="5" type="ORF">GGI25_003103</name>
</gene>
<feature type="compositionally biased region" description="Polar residues" evidence="1">
    <location>
        <begin position="380"/>
        <end position="389"/>
    </location>
</feature>
<accession>A0A9W8G9C6</accession>
<feature type="compositionally biased region" description="Low complexity" evidence="1">
    <location>
        <begin position="390"/>
        <end position="411"/>
    </location>
</feature>
<protein>
    <submittedName>
        <fullName evidence="5">Uncharacterized protein</fullName>
    </submittedName>
</protein>
<evidence type="ECO:0000259" key="4">
    <source>
        <dbReference type="Pfam" id="PF21117"/>
    </source>
</evidence>
<dbReference type="AlphaFoldDB" id="A0A9W8G9C6"/>
<dbReference type="InterPro" id="IPR046833">
    <property type="entry name" value="ABC_N"/>
</dbReference>
<comment type="caution">
    <text evidence="5">The sequence shown here is derived from an EMBL/GenBank/DDBJ whole genome shotgun (WGS) entry which is preliminary data.</text>
</comment>
<feature type="domain" description="MRB1590-like C-terminal" evidence="4">
    <location>
        <begin position="421"/>
        <end position="500"/>
    </location>
</feature>
<evidence type="ECO:0000256" key="1">
    <source>
        <dbReference type="SAM" id="MobiDB-lite"/>
    </source>
</evidence>
<evidence type="ECO:0000313" key="6">
    <source>
        <dbReference type="Proteomes" id="UP001151518"/>
    </source>
</evidence>
<name>A0A9W8G9C6_9FUNG</name>
<dbReference type="OrthoDB" id="189459at2759"/>
<feature type="region of interest" description="Disordered" evidence="1">
    <location>
        <begin position="380"/>
        <end position="411"/>
    </location>
</feature>
<dbReference type="PANTHER" id="PTHR38149:SF1">
    <property type="entry name" value="ATPASE"/>
    <property type="match status" value="1"/>
</dbReference>
<dbReference type="Pfam" id="PF20446">
    <property type="entry name" value="ABC_N"/>
    <property type="match status" value="1"/>
</dbReference>
<feature type="domain" description="ATPase of the ABC class N-terminal" evidence="3">
    <location>
        <begin position="3"/>
        <end position="61"/>
    </location>
</feature>
<feature type="domain" description="ATPase of the ABC class C-terminal" evidence="2">
    <location>
        <begin position="68"/>
        <end position="338"/>
    </location>
</feature>
<organism evidence="5 6">
    <name type="scientific">Coemansia spiralis</name>
    <dbReference type="NCBI Taxonomy" id="417178"/>
    <lineage>
        <taxon>Eukaryota</taxon>
        <taxon>Fungi</taxon>
        <taxon>Fungi incertae sedis</taxon>
        <taxon>Zoopagomycota</taxon>
        <taxon>Kickxellomycotina</taxon>
        <taxon>Kickxellomycetes</taxon>
        <taxon>Kickxellales</taxon>
        <taxon>Kickxellaceae</taxon>
        <taxon>Coemansia</taxon>
    </lineage>
</organism>
<dbReference type="InterPro" id="IPR046834">
    <property type="entry name" value="ABC_ATPase_C"/>
</dbReference>
<reference evidence="5" key="1">
    <citation type="submission" date="2022-07" db="EMBL/GenBank/DDBJ databases">
        <title>Phylogenomic reconstructions and comparative analyses of Kickxellomycotina fungi.</title>
        <authorList>
            <person name="Reynolds N.K."/>
            <person name="Stajich J.E."/>
            <person name="Barry K."/>
            <person name="Grigoriev I.V."/>
            <person name="Crous P."/>
            <person name="Smith M.E."/>
        </authorList>
    </citation>
    <scope>NUCLEOTIDE SEQUENCE</scope>
    <source>
        <strain evidence="5">NRRL 3115</strain>
    </source>
</reference>
<dbReference type="InterPro" id="IPR049069">
    <property type="entry name" value="MRB1590-like_C"/>
</dbReference>
<dbReference type="PANTHER" id="PTHR38149">
    <property type="entry name" value="ATPASE"/>
    <property type="match status" value="1"/>
</dbReference>
<evidence type="ECO:0000259" key="3">
    <source>
        <dbReference type="Pfam" id="PF20446"/>
    </source>
</evidence>
<dbReference type="Pfam" id="PF09818">
    <property type="entry name" value="ABC_ATPase"/>
    <property type="match status" value="1"/>
</dbReference>
<dbReference type="EMBL" id="JANBTW010000031">
    <property type="protein sequence ID" value="KAJ2677583.1"/>
    <property type="molecule type" value="Genomic_DNA"/>
</dbReference>
<dbReference type="Pfam" id="PF21117">
    <property type="entry name" value="MRB1590_C"/>
    <property type="match status" value="1"/>
</dbReference>
<evidence type="ECO:0000313" key="5">
    <source>
        <dbReference type="EMBL" id="KAJ2677583.1"/>
    </source>
</evidence>
<dbReference type="Proteomes" id="UP001151518">
    <property type="component" value="Unassembled WGS sequence"/>
</dbReference>